<protein>
    <submittedName>
        <fullName evidence="2">Uncharacterized protein</fullName>
    </submittedName>
</protein>
<gene>
    <name evidence="2" type="ORF">GCM10011394_27720</name>
</gene>
<dbReference type="EMBL" id="BMME01000003">
    <property type="protein sequence ID" value="GGK16950.1"/>
    <property type="molecule type" value="Genomic_DNA"/>
</dbReference>
<organism evidence="2 3">
    <name type="scientific">Luteimonas terricola</name>
    <dbReference type="NCBI Taxonomy" id="645597"/>
    <lineage>
        <taxon>Bacteria</taxon>
        <taxon>Pseudomonadati</taxon>
        <taxon>Pseudomonadota</taxon>
        <taxon>Gammaproteobacteria</taxon>
        <taxon>Lysobacterales</taxon>
        <taxon>Lysobacteraceae</taxon>
        <taxon>Luteimonas</taxon>
    </lineage>
</organism>
<sequence>MTKIYAALAEDAQQGWVWSNFSPSHPRAVVKITNVQRGRSVHCEILQIDQNFIRRYNKAGTYKIKSAKDAVVMSAWYRHKLGYSTQETIQAMATGEANGYWGRFRACTDHPQVVVRVAAWLGFISVCLGVLGTILGVASLRPAA</sequence>
<accession>A0ABQ2EQC3</accession>
<keyword evidence="1" id="KW-1133">Transmembrane helix</keyword>
<evidence type="ECO:0000313" key="3">
    <source>
        <dbReference type="Proteomes" id="UP000599009"/>
    </source>
</evidence>
<keyword evidence="3" id="KW-1185">Reference proteome</keyword>
<dbReference type="Proteomes" id="UP000599009">
    <property type="component" value="Unassembled WGS sequence"/>
</dbReference>
<evidence type="ECO:0000313" key="2">
    <source>
        <dbReference type="EMBL" id="GGK16950.1"/>
    </source>
</evidence>
<name>A0ABQ2EQC3_9GAMM</name>
<proteinExistence type="predicted"/>
<feature type="transmembrane region" description="Helical" evidence="1">
    <location>
        <begin position="117"/>
        <end position="140"/>
    </location>
</feature>
<reference evidence="3" key="1">
    <citation type="journal article" date="2019" name="Int. J. Syst. Evol. Microbiol.">
        <title>The Global Catalogue of Microorganisms (GCM) 10K type strain sequencing project: providing services to taxonomists for standard genome sequencing and annotation.</title>
        <authorList>
            <consortium name="The Broad Institute Genomics Platform"/>
            <consortium name="The Broad Institute Genome Sequencing Center for Infectious Disease"/>
            <person name="Wu L."/>
            <person name="Ma J."/>
        </authorList>
    </citation>
    <scope>NUCLEOTIDE SEQUENCE [LARGE SCALE GENOMIC DNA]</scope>
    <source>
        <strain evidence="3">CGMCC 1.8985</strain>
    </source>
</reference>
<evidence type="ECO:0000256" key="1">
    <source>
        <dbReference type="SAM" id="Phobius"/>
    </source>
</evidence>
<keyword evidence="1" id="KW-0472">Membrane</keyword>
<comment type="caution">
    <text evidence="2">The sequence shown here is derived from an EMBL/GenBank/DDBJ whole genome shotgun (WGS) entry which is preliminary data.</text>
</comment>
<keyword evidence="1" id="KW-0812">Transmembrane</keyword>